<proteinExistence type="predicted"/>
<accession>A0A9P0YIB4</accession>
<name>A0A9P0YIB4_CUSEU</name>
<gene>
    <name evidence="1" type="ORF">CEURO_LOCUS1123</name>
</gene>
<protein>
    <submittedName>
        <fullName evidence="1">Uncharacterized protein</fullName>
    </submittedName>
</protein>
<organism evidence="1 2">
    <name type="scientific">Cuscuta europaea</name>
    <name type="common">European dodder</name>
    <dbReference type="NCBI Taxonomy" id="41803"/>
    <lineage>
        <taxon>Eukaryota</taxon>
        <taxon>Viridiplantae</taxon>
        <taxon>Streptophyta</taxon>
        <taxon>Embryophyta</taxon>
        <taxon>Tracheophyta</taxon>
        <taxon>Spermatophyta</taxon>
        <taxon>Magnoliopsida</taxon>
        <taxon>eudicotyledons</taxon>
        <taxon>Gunneridae</taxon>
        <taxon>Pentapetalae</taxon>
        <taxon>asterids</taxon>
        <taxon>lamiids</taxon>
        <taxon>Solanales</taxon>
        <taxon>Convolvulaceae</taxon>
        <taxon>Cuscuteae</taxon>
        <taxon>Cuscuta</taxon>
        <taxon>Cuscuta subgen. Cuscuta</taxon>
    </lineage>
</organism>
<sequence>MMFPVVSTLLNDKQIGHNKGKSGVRFSSVFFPGGSSHNASADTIDAAKGSRSEGGLQRLQMWKICGQGLWRWMHQKRGRDGLRNLCSPGSSSEAFSLQYSIFIFVISFKSFGF</sequence>
<keyword evidence="2" id="KW-1185">Reference proteome</keyword>
<evidence type="ECO:0000313" key="1">
    <source>
        <dbReference type="EMBL" id="CAH9057655.1"/>
    </source>
</evidence>
<reference evidence="1" key="1">
    <citation type="submission" date="2022-07" db="EMBL/GenBank/DDBJ databases">
        <authorList>
            <person name="Macas J."/>
            <person name="Novak P."/>
            <person name="Neumann P."/>
        </authorList>
    </citation>
    <scope>NUCLEOTIDE SEQUENCE</scope>
</reference>
<evidence type="ECO:0000313" key="2">
    <source>
        <dbReference type="Proteomes" id="UP001152484"/>
    </source>
</evidence>
<dbReference type="EMBL" id="CAMAPE010000004">
    <property type="protein sequence ID" value="CAH9057655.1"/>
    <property type="molecule type" value="Genomic_DNA"/>
</dbReference>
<comment type="caution">
    <text evidence="1">The sequence shown here is derived from an EMBL/GenBank/DDBJ whole genome shotgun (WGS) entry which is preliminary data.</text>
</comment>
<dbReference type="Proteomes" id="UP001152484">
    <property type="component" value="Unassembled WGS sequence"/>
</dbReference>
<dbReference type="AlphaFoldDB" id="A0A9P0YIB4"/>